<reference evidence="1" key="1">
    <citation type="submission" date="2021-04" db="EMBL/GenBank/DDBJ databases">
        <authorList>
            <person name="Zhang D.-C."/>
        </authorList>
    </citation>
    <scope>NUCLEOTIDE SEQUENCE</scope>
    <source>
        <strain evidence="1">CGMCC 1.15697</strain>
    </source>
</reference>
<protein>
    <submittedName>
        <fullName evidence="1">Uncharacterized protein</fullName>
    </submittedName>
</protein>
<dbReference type="RefSeq" id="WP_210680979.1">
    <property type="nucleotide sequence ID" value="NZ_JAGMWN010000002.1"/>
</dbReference>
<dbReference type="EMBL" id="JAGMWN010000002">
    <property type="protein sequence ID" value="MBP5856401.1"/>
    <property type="molecule type" value="Genomic_DNA"/>
</dbReference>
<keyword evidence="2" id="KW-1185">Reference proteome</keyword>
<name>A0A8J7SLQ6_9PROT</name>
<dbReference type="Proteomes" id="UP000672602">
    <property type="component" value="Unassembled WGS sequence"/>
</dbReference>
<sequence length="135" mass="14310">MADAFPYEVYAVRAGSSAPVFALVSPVRVLLVLLGREAPPLGTSMVTALKEIDCSPRDVRDIVHVGEAPEDGPRSVAAFADAWIHRVTGEKDLLAGISAVRDEDGRLTLRVTTRGGRLILPALDQVPAGAAVRLD</sequence>
<proteinExistence type="predicted"/>
<gene>
    <name evidence="1" type="ORF">KAJ83_05240</name>
</gene>
<evidence type="ECO:0000313" key="1">
    <source>
        <dbReference type="EMBL" id="MBP5856401.1"/>
    </source>
</evidence>
<organism evidence="1 2">
    <name type="scientific">Marivibrio halodurans</name>
    <dbReference type="NCBI Taxonomy" id="2039722"/>
    <lineage>
        <taxon>Bacteria</taxon>
        <taxon>Pseudomonadati</taxon>
        <taxon>Pseudomonadota</taxon>
        <taxon>Alphaproteobacteria</taxon>
        <taxon>Rhodospirillales</taxon>
        <taxon>Rhodospirillaceae</taxon>
        <taxon>Marivibrio</taxon>
    </lineage>
</organism>
<dbReference type="AlphaFoldDB" id="A0A8J7SLQ6"/>
<evidence type="ECO:0000313" key="2">
    <source>
        <dbReference type="Proteomes" id="UP000672602"/>
    </source>
</evidence>
<accession>A0A8J7SLQ6</accession>
<comment type="caution">
    <text evidence="1">The sequence shown here is derived from an EMBL/GenBank/DDBJ whole genome shotgun (WGS) entry which is preliminary data.</text>
</comment>